<organism evidence="4 5">
    <name type="scientific">Orycteropus afer afer</name>
    <dbReference type="NCBI Taxonomy" id="1230840"/>
    <lineage>
        <taxon>Eukaryota</taxon>
        <taxon>Metazoa</taxon>
        <taxon>Chordata</taxon>
        <taxon>Craniata</taxon>
        <taxon>Vertebrata</taxon>
        <taxon>Euteleostomi</taxon>
        <taxon>Mammalia</taxon>
        <taxon>Eutheria</taxon>
        <taxon>Afrotheria</taxon>
        <taxon>Tubulidentata</taxon>
        <taxon>Orycteropodidae</taxon>
        <taxon>Orycteropus</taxon>
    </lineage>
</organism>
<dbReference type="SMART" id="SM00034">
    <property type="entry name" value="CLECT"/>
    <property type="match status" value="1"/>
</dbReference>
<keyword evidence="2" id="KW-0430">Lectin</keyword>
<protein>
    <submittedName>
        <fullName evidence="5">C-type lectin domain family 2 member D-like</fullName>
    </submittedName>
</protein>
<reference evidence="5" key="1">
    <citation type="submission" date="2025-08" db="UniProtKB">
        <authorList>
            <consortium name="RefSeq"/>
        </authorList>
    </citation>
    <scope>IDENTIFICATION</scope>
</reference>
<gene>
    <name evidence="5" type="primary">LOC103193919</name>
</gene>
<dbReference type="InterPro" id="IPR001304">
    <property type="entry name" value="C-type_lectin-like"/>
</dbReference>
<accession>A0A8B6ZIA3</accession>
<dbReference type="InterPro" id="IPR016186">
    <property type="entry name" value="C-type_lectin-like/link_sf"/>
</dbReference>
<dbReference type="GO" id="GO:0030246">
    <property type="term" value="F:carbohydrate binding"/>
    <property type="evidence" value="ECO:0007669"/>
    <property type="project" value="UniProtKB-KW"/>
</dbReference>
<dbReference type="GO" id="GO:0009897">
    <property type="term" value="C:external side of plasma membrane"/>
    <property type="evidence" value="ECO:0007669"/>
    <property type="project" value="TreeGrafter"/>
</dbReference>
<dbReference type="InterPro" id="IPR016187">
    <property type="entry name" value="CTDL_fold"/>
</dbReference>
<dbReference type="InterPro" id="IPR050828">
    <property type="entry name" value="C-type_lectin/matrix_domain"/>
</dbReference>
<dbReference type="RefSeq" id="XP_007935413.1">
    <property type="nucleotide sequence ID" value="XM_007937222.1"/>
</dbReference>
<evidence type="ECO:0000313" key="4">
    <source>
        <dbReference type="Proteomes" id="UP000694850"/>
    </source>
</evidence>
<evidence type="ECO:0000313" key="5">
    <source>
        <dbReference type="RefSeq" id="XP_007935413.1"/>
    </source>
</evidence>
<dbReference type="PROSITE" id="PS50041">
    <property type="entry name" value="C_TYPE_LECTIN_2"/>
    <property type="match status" value="1"/>
</dbReference>
<dbReference type="OrthoDB" id="9906043at2759"/>
<evidence type="ECO:0000256" key="2">
    <source>
        <dbReference type="ARBA" id="ARBA00022734"/>
    </source>
</evidence>
<evidence type="ECO:0000256" key="1">
    <source>
        <dbReference type="ARBA" id="ARBA00004401"/>
    </source>
</evidence>
<dbReference type="CDD" id="cd03593">
    <property type="entry name" value="CLECT_NK_receptors_like"/>
    <property type="match status" value="1"/>
</dbReference>
<dbReference type="GeneID" id="103193919"/>
<evidence type="ECO:0000259" key="3">
    <source>
        <dbReference type="PROSITE" id="PS50041"/>
    </source>
</evidence>
<dbReference type="PANTHER" id="PTHR45710:SF35">
    <property type="entry name" value="C-TYPE LECTIN DOMAIN FAMILY 2 MEMBER D"/>
    <property type="match status" value="1"/>
</dbReference>
<comment type="subcellular location">
    <subcellularLocation>
        <location evidence="1">Cell membrane</location>
        <topology evidence="1">Single-pass type II membrane protein</topology>
    </subcellularLocation>
</comment>
<name>A0A8B6ZIA3_ORYAF</name>
<dbReference type="InterPro" id="IPR033992">
    <property type="entry name" value="NKR-like_CTLD"/>
</dbReference>
<dbReference type="Pfam" id="PF00059">
    <property type="entry name" value="Lectin_C"/>
    <property type="match status" value="1"/>
</dbReference>
<dbReference type="PANTHER" id="PTHR45710">
    <property type="entry name" value="C-TYPE LECTIN DOMAIN-CONTAINING PROTEIN 180"/>
    <property type="match status" value="1"/>
</dbReference>
<proteinExistence type="predicted"/>
<dbReference type="Proteomes" id="UP000694850">
    <property type="component" value="Unplaced"/>
</dbReference>
<keyword evidence="4" id="KW-1185">Reference proteome</keyword>
<dbReference type="SUPFAM" id="SSF56436">
    <property type="entry name" value="C-type lectin-like"/>
    <property type="match status" value="1"/>
</dbReference>
<dbReference type="Gene3D" id="3.10.100.10">
    <property type="entry name" value="Mannose-Binding Protein A, subunit A"/>
    <property type="match status" value="1"/>
</dbReference>
<sequence>MKDDEGSNFLLLLSEKEIPKFKNSPPKKIQEQASPEVCNTTCRKAKNAGPVFKPGAPSFPHENPDLPVKKEECILEYSMFATCPEYWIGFRGKCYYFSEETRNWTFSQTFCVSMESTLVQFETLEELNFLKRYKGPSDHWVGLSRESSHGVWKWTDGTEHNSSLIIRGVGECAYLNDIGVSSARMYTDRKWICSKQNIFPQRCQMTSRYK</sequence>
<dbReference type="AlphaFoldDB" id="A0A8B6ZIA3"/>
<feature type="domain" description="C-type lectin" evidence="3">
    <location>
        <begin position="90"/>
        <end position="194"/>
    </location>
</feature>